<protein>
    <submittedName>
        <fullName evidence="1 3">Uncharacterized protein</fullName>
    </submittedName>
</protein>
<accession>A0A090L401</accession>
<dbReference type="WormBase" id="SRAE_1000270600">
    <property type="protein sequence ID" value="SRP08891"/>
    <property type="gene ID" value="WBGene00259322"/>
</dbReference>
<sequence length="159" mass="18115">MSKVIPPPVPAIKPKLESFNSFYTTLPDGTRQKPIPFPRTSFYEPLNNKKILKKFEDITEMEYTRGTKDYSNNVFDKKDNLIQICEKNFNSDHLKRCSISSTPTTPNLHSPTAFVLDPANLIYVVPNPVNSKLADVLKPMTKNYKAIANKEKHFNGNLI</sequence>
<gene>
    <name evidence="1 3 4" type="ORF">SRAE_1000270600</name>
</gene>
<dbReference type="EMBL" id="LN609528">
    <property type="protein sequence ID" value="CEF64452.1"/>
    <property type="molecule type" value="Genomic_DNA"/>
</dbReference>
<reference evidence="3" key="2">
    <citation type="submission" date="2020-12" db="UniProtKB">
        <authorList>
            <consortium name="WormBaseParasite"/>
        </authorList>
    </citation>
    <scope>IDENTIFICATION</scope>
</reference>
<evidence type="ECO:0000313" key="4">
    <source>
        <dbReference type="WormBase" id="SRAE_1000270600"/>
    </source>
</evidence>
<reference evidence="1 2" key="1">
    <citation type="submission" date="2014-09" db="EMBL/GenBank/DDBJ databases">
        <authorList>
            <person name="Martin A.A."/>
        </authorList>
    </citation>
    <scope>NUCLEOTIDE SEQUENCE</scope>
    <source>
        <strain evidence="2">ED321</strain>
        <strain evidence="1">ED321 Heterogonic</strain>
    </source>
</reference>
<dbReference type="WBParaSite" id="SRAE_1000270600.1">
    <property type="protein sequence ID" value="SRAE_1000270600.1"/>
    <property type="gene ID" value="WBGene00259322"/>
</dbReference>
<dbReference type="GeneID" id="36376817"/>
<organism evidence="1">
    <name type="scientific">Strongyloides ratti</name>
    <name type="common">Parasitic roundworm</name>
    <dbReference type="NCBI Taxonomy" id="34506"/>
    <lineage>
        <taxon>Eukaryota</taxon>
        <taxon>Metazoa</taxon>
        <taxon>Ecdysozoa</taxon>
        <taxon>Nematoda</taxon>
        <taxon>Chromadorea</taxon>
        <taxon>Rhabditida</taxon>
        <taxon>Tylenchina</taxon>
        <taxon>Panagrolaimomorpha</taxon>
        <taxon>Strongyloidoidea</taxon>
        <taxon>Strongyloididae</taxon>
        <taxon>Strongyloides</taxon>
    </lineage>
</organism>
<dbReference type="AlphaFoldDB" id="A0A090L401"/>
<dbReference type="RefSeq" id="XP_024503653.1">
    <property type="nucleotide sequence ID" value="XM_024649814.1"/>
</dbReference>
<dbReference type="CTD" id="36376817"/>
<dbReference type="Proteomes" id="UP000035682">
    <property type="component" value="Unplaced"/>
</dbReference>
<evidence type="ECO:0000313" key="1">
    <source>
        <dbReference type="EMBL" id="CEF64452.1"/>
    </source>
</evidence>
<evidence type="ECO:0000313" key="3">
    <source>
        <dbReference type="WBParaSite" id="SRAE_1000270600.1"/>
    </source>
</evidence>
<evidence type="ECO:0000313" key="2">
    <source>
        <dbReference type="Proteomes" id="UP000035682"/>
    </source>
</evidence>
<name>A0A090L401_STRRB</name>
<keyword evidence="2" id="KW-1185">Reference proteome</keyword>
<proteinExistence type="predicted"/>